<feature type="signal peptide" evidence="4">
    <location>
        <begin position="1"/>
        <end position="18"/>
    </location>
</feature>
<accession>A0ABM4AT17</accession>
<keyword evidence="1" id="KW-1015">Disulfide bond</keyword>
<evidence type="ECO:0000313" key="7">
    <source>
        <dbReference type="RefSeq" id="XP_064074431.1"/>
    </source>
</evidence>
<dbReference type="InterPro" id="IPR043504">
    <property type="entry name" value="Peptidase_S1_PA_chymotrypsin"/>
</dbReference>
<organism evidence="6 7">
    <name type="scientific">Vanessa tameamea</name>
    <name type="common">Kamehameha butterfly</name>
    <dbReference type="NCBI Taxonomy" id="334116"/>
    <lineage>
        <taxon>Eukaryota</taxon>
        <taxon>Metazoa</taxon>
        <taxon>Ecdysozoa</taxon>
        <taxon>Arthropoda</taxon>
        <taxon>Hexapoda</taxon>
        <taxon>Insecta</taxon>
        <taxon>Pterygota</taxon>
        <taxon>Neoptera</taxon>
        <taxon>Endopterygota</taxon>
        <taxon>Lepidoptera</taxon>
        <taxon>Glossata</taxon>
        <taxon>Ditrysia</taxon>
        <taxon>Papilionoidea</taxon>
        <taxon>Nymphalidae</taxon>
        <taxon>Nymphalinae</taxon>
        <taxon>Vanessa</taxon>
    </lineage>
</organism>
<feature type="compositionally biased region" description="Acidic residues" evidence="3">
    <location>
        <begin position="302"/>
        <end position="326"/>
    </location>
</feature>
<proteinExistence type="predicted"/>
<dbReference type="CDD" id="cd00190">
    <property type="entry name" value="Tryp_SPc"/>
    <property type="match status" value="1"/>
</dbReference>
<dbReference type="InterPro" id="IPR009003">
    <property type="entry name" value="Peptidase_S1_PA"/>
</dbReference>
<feature type="chain" id="PRO_5045153408" evidence="4">
    <location>
        <begin position="19"/>
        <end position="326"/>
    </location>
</feature>
<dbReference type="SMART" id="SM00020">
    <property type="entry name" value="Tryp_SPc"/>
    <property type="match status" value="1"/>
</dbReference>
<evidence type="ECO:0000256" key="4">
    <source>
        <dbReference type="SAM" id="SignalP"/>
    </source>
</evidence>
<dbReference type="PROSITE" id="PS00135">
    <property type="entry name" value="TRYPSIN_SER"/>
    <property type="match status" value="1"/>
</dbReference>
<name>A0ABM4AT17_VANTA</name>
<dbReference type="Gene3D" id="2.40.10.10">
    <property type="entry name" value="Trypsin-like serine proteases"/>
    <property type="match status" value="1"/>
</dbReference>
<evidence type="ECO:0000313" key="6">
    <source>
        <dbReference type="Proteomes" id="UP001652626"/>
    </source>
</evidence>
<dbReference type="PANTHER" id="PTHR24252:SF7">
    <property type="entry name" value="HYALIN"/>
    <property type="match status" value="1"/>
</dbReference>
<dbReference type="InterPro" id="IPR001254">
    <property type="entry name" value="Trypsin_dom"/>
</dbReference>
<sequence length="326" mass="35906">MVSVYALGLLFVLGLAQANPALRENEPAYVSDIKGFNTRIVGGWEAALGQIPHQVSIRMVATVGSVNSCGGSIIHNNWVITAAHCLANRVSFVIRFGVVELIRPTYIIEENSSNGFIHPGYNININTVQRDDIALVKLSRSIPYGLNIQPIRMQSSAQKDVDYSDVVLTVSGFGLTNDIWNGGAASQVLLWTFNRGISNAECRRWFLSIHPQTVCAQYYNSTMQSACSGDSGGPLTMVDEDGKLTMIGIVSFGSTAGCSSLFPTAYVRPGYYQDWIYEVTGIDFDWTTYPKPEPEPVPQPEPEPEPEQEPEPETQPEPEPEESLYY</sequence>
<keyword evidence="4" id="KW-0732">Signal</keyword>
<dbReference type="SUPFAM" id="SSF50494">
    <property type="entry name" value="Trypsin-like serine proteases"/>
    <property type="match status" value="1"/>
</dbReference>
<dbReference type="RefSeq" id="XP_064074431.1">
    <property type="nucleotide sequence ID" value="XM_064218361.1"/>
</dbReference>
<dbReference type="Proteomes" id="UP001652626">
    <property type="component" value="Chromosome 21"/>
</dbReference>
<keyword evidence="2" id="KW-0378">Hydrolase</keyword>
<dbReference type="PANTHER" id="PTHR24252">
    <property type="entry name" value="ACROSIN-RELATED"/>
    <property type="match status" value="1"/>
</dbReference>
<dbReference type="GeneID" id="113403534"/>
<protein>
    <submittedName>
        <fullName evidence="7">Collagenase-like</fullName>
    </submittedName>
</protein>
<dbReference type="InterPro" id="IPR018114">
    <property type="entry name" value="TRYPSIN_HIS"/>
</dbReference>
<dbReference type="PRINTS" id="PR00722">
    <property type="entry name" value="CHYMOTRYPSIN"/>
</dbReference>
<evidence type="ECO:0000256" key="3">
    <source>
        <dbReference type="SAM" id="MobiDB-lite"/>
    </source>
</evidence>
<keyword evidence="2" id="KW-0645">Protease</keyword>
<dbReference type="PROSITE" id="PS50240">
    <property type="entry name" value="TRYPSIN_DOM"/>
    <property type="match status" value="1"/>
</dbReference>
<dbReference type="Pfam" id="PF00089">
    <property type="entry name" value="Trypsin"/>
    <property type="match status" value="1"/>
</dbReference>
<feature type="domain" description="Peptidase S1" evidence="5">
    <location>
        <begin position="40"/>
        <end position="281"/>
    </location>
</feature>
<evidence type="ECO:0000259" key="5">
    <source>
        <dbReference type="PROSITE" id="PS50240"/>
    </source>
</evidence>
<dbReference type="InterPro" id="IPR001314">
    <property type="entry name" value="Peptidase_S1A"/>
</dbReference>
<dbReference type="InterPro" id="IPR033116">
    <property type="entry name" value="TRYPSIN_SER"/>
</dbReference>
<reference evidence="7" key="1">
    <citation type="submission" date="2025-08" db="UniProtKB">
        <authorList>
            <consortium name="RefSeq"/>
        </authorList>
    </citation>
    <scope>IDENTIFICATION</scope>
    <source>
        <tissue evidence="7">Whole body</tissue>
    </source>
</reference>
<gene>
    <name evidence="7" type="primary">LOC113403534</name>
</gene>
<evidence type="ECO:0000256" key="1">
    <source>
        <dbReference type="ARBA" id="ARBA00023157"/>
    </source>
</evidence>
<dbReference type="PROSITE" id="PS00134">
    <property type="entry name" value="TRYPSIN_HIS"/>
    <property type="match status" value="1"/>
</dbReference>
<keyword evidence="2" id="KW-0720">Serine protease</keyword>
<keyword evidence="6" id="KW-1185">Reference proteome</keyword>
<evidence type="ECO:0000256" key="2">
    <source>
        <dbReference type="RuleBase" id="RU363034"/>
    </source>
</evidence>
<feature type="region of interest" description="Disordered" evidence="3">
    <location>
        <begin position="287"/>
        <end position="326"/>
    </location>
</feature>